<protein>
    <submittedName>
        <fullName evidence="2">Uncharacterized protein C2orf54 homolog isoform X3</fullName>
    </submittedName>
</protein>
<dbReference type="RefSeq" id="XP_023577997.1">
    <property type="nucleotide sequence ID" value="XM_023722229.1"/>
</dbReference>
<dbReference type="InterPro" id="IPR024810">
    <property type="entry name" value="MAB21L/cGLR"/>
</dbReference>
<evidence type="ECO:0000313" key="1">
    <source>
        <dbReference type="Proteomes" id="UP000515203"/>
    </source>
</evidence>
<dbReference type="CTD" id="79919"/>
<evidence type="ECO:0000313" key="2">
    <source>
        <dbReference type="RefSeq" id="XP_023577997.1"/>
    </source>
</evidence>
<dbReference type="GeneID" id="101589827"/>
<accession>A0A6P6F0P7</accession>
<gene>
    <name evidence="2" type="primary">CUNH2orf54</name>
</gene>
<organism evidence="1 2">
    <name type="scientific">Octodon degus</name>
    <name type="common">Degu</name>
    <name type="synonym">Sciurus degus</name>
    <dbReference type="NCBI Taxonomy" id="10160"/>
    <lineage>
        <taxon>Eukaryota</taxon>
        <taxon>Metazoa</taxon>
        <taxon>Chordata</taxon>
        <taxon>Craniata</taxon>
        <taxon>Vertebrata</taxon>
        <taxon>Euteleostomi</taxon>
        <taxon>Mammalia</taxon>
        <taxon>Eutheria</taxon>
        <taxon>Euarchontoglires</taxon>
        <taxon>Glires</taxon>
        <taxon>Rodentia</taxon>
        <taxon>Hystricomorpha</taxon>
        <taxon>Octodontidae</taxon>
        <taxon>Octodon</taxon>
    </lineage>
</organism>
<dbReference type="SMART" id="SM01265">
    <property type="entry name" value="Mab-21"/>
    <property type="match status" value="1"/>
</dbReference>
<dbReference type="PANTHER" id="PTHR10656:SF7">
    <property type="entry name" value="PROTEIN MAB-21-LIKE 4"/>
    <property type="match status" value="1"/>
</dbReference>
<dbReference type="Proteomes" id="UP000515203">
    <property type="component" value="Unplaced"/>
</dbReference>
<sequence>MAVKVPLWHHYLQAIRSREVSRVQDFQLAEDVLLTVLERVHTLDPRFLVDYSHHLEAFQFALRSSEDPLDMQVPLQVDASALLIEEQGPSELGDGPMLCRLGIPWGATGLESWMTGDVFSASSEGGTKCCGYIEPSKVLCVLKDLLVAAIVHCKHHGLIAPGSLSATSLQEEQLHLSLLVSSGWRKIRFNIVPTLRRKCGVPGLDGTWLTPGFPEGTLQRVVSHGVDLVPAGAQHWRACTGYLLTRLLGELGVFRGHRLDSLSLLDRVNHEHWRDGGRQPGLSFNHLKHAEGFARQPEAALRIHATHLGRSAPPRVGHGIKALLQLPASDPAYWTTAYFDVLLDKFQVFTIKDENRVAAMQSIFRKTRVLDSVDG</sequence>
<keyword evidence="1" id="KW-1185">Reference proteome</keyword>
<proteinExistence type="predicted"/>
<dbReference type="PANTHER" id="PTHR10656">
    <property type="entry name" value="CELL FATE DETERMINING PROTEIN MAB21-RELATED"/>
    <property type="match status" value="1"/>
</dbReference>
<name>A0A6P6F0P7_OCTDE</name>
<dbReference type="AlphaFoldDB" id="A0A6P6F0P7"/>
<reference evidence="2" key="1">
    <citation type="submission" date="2025-08" db="UniProtKB">
        <authorList>
            <consortium name="RefSeq"/>
        </authorList>
    </citation>
    <scope>IDENTIFICATION</scope>
</reference>